<dbReference type="GO" id="GO:0006281">
    <property type="term" value="P:DNA repair"/>
    <property type="evidence" value="ECO:0007669"/>
    <property type="project" value="UniProtKB-KW"/>
</dbReference>
<feature type="compositionally biased region" description="Low complexity" evidence="14">
    <location>
        <begin position="504"/>
        <end position="514"/>
    </location>
</feature>
<dbReference type="InterPro" id="IPR035417">
    <property type="entry name" value="SSRP1/POB3_N"/>
</dbReference>
<dbReference type="Pfam" id="PF21103">
    <property type="entry name" value="PH1_SSRP1-like"/>
    <property type="match status" value="1"/>
</dbReference>
<dbReference type="GO" id="GO:0006260">
    <property type="term" value="P:DNA replication"/>
    <property type="evidence" value="ECO:0007669"/>
    <property type="project" value="UniProtKB-KW"/>
</dbReference>
<comment type="similarity">
    <text evidence="2 13">Belongs to the SSRP1 family.</text>
</comment>
<dbReference type="CDD" id="cd13231">
    <property type="entry name" value="PH2_SSRP1-like"/>
    <property type="match status" value="1"/>
</dbReference>
<dbReference type="GO" id="GO:0042393">
    <property type="term" value="F:histone binding"/>
    <property type="evidence" value="ECO:0007669"/>
    <property type="project" value="TreeGrafter"/>
</dbReference>
<evidence type="ECO:0000256" key="9">
    <source>
        <dbReference type="ARBA" id="ARBA00023163"/>
    </source>
</evidence>
<comment type="function">
    <text evidence="13">Component of the FACT complex, a general chromatin factor that acts to reorganize nucleosomes. The FACT complex is involved in multiple processes that require DNA as a template such as mRNA elongation, DNA replication and DNA repair. During transcription elongation the FACT complex acts as a histone chaperone that both destabilizes and restores nucleosomal structure. It facilitates the passage of RNA polymerase II and transcription by promoting the dissociation of one histone H2A-H2B dimer from the nucleosome, then subsequently promotes the reestablishment of the nucleosome following the passage of RNA polymerase II.</text>
</comment>
<evidence type="ECO:0000256" key="11">
    <source>
        <dbReference type="ARBA" id="ARBA00023242"/>
    </source>
</evidence>
<dbReference type="FunFam" id="2.30.29.30:FF:000119">
    <property type="entry name" value="FACT complex subunit SSRP1"/>
    <property type="match status" value="1"/>
</dbReference>
<evidence type="ECO:0000256" key="7">
    <source>
        <dbReference type="ARBA" id="ARBA00023015"/>
    </source>
</evidence>
<keyword evidence="9 13" id="KW-0804">Transcription</keyword>
<dbReference type="AlphaFoldDB" id="A0A7M5XLQ8"/>
<dbReference type="SUPFAM" id="SSF47095">
    <property type="entry name" value="HMG-box"/>
    <property type="match status" value="1"/>
</dbReference>
<evidence type="ECO:0000256" key="1">
    <source>
        <dbReference type="ARBA" id="ARBA00004604"/>
    </source>
</evidence>
<keyword evidence="10 13" id="KW-0234">DNA repair</keyword>
<evidence type="ECO:0000256" key="5">
    <source>
        <dbReference type="ARBA" id="ARBA00022705"/>
    </source>
</evidence>
<dbReference type="Pfam" id="PF00505">
    <property type="entry name" value="HMG_box"/>
    <property type="match status" value="1"/>
</dbReference>
<protein>
    <recommendedName>
        <fullName evidence="3 13">FACT complex subunit SSRP1</fullName>
    </recommendedName>
</protein>
<dbReference type="FunFam" id="2.30.29.150:FF:000001">
    <property type="entry name" value="Fact complex subunit ssrp1"/>
    <property type="match status" value="1"/>
</dbReference>
<keyword evidence="4 13" id="KW-0158">Chromosome</keyword>
<dbReference type="FunFam" id="2.30.29.30:FF:000098">
    <property type="entry name" value="Fact complex subunit ssrp1"/>
    <property type="match status" value="1"/>
</dbReference>
<dbReference type="Pfam" id="PF03531">
    <property type="entry name" value="SSrecog"/>
    <property type="match status" value="1"/>
</dbReference>
<keyword evidence="7 13" id="KW-0805">Transcription regulation</keyword>
<evidence type="ECO:0000313" key="17">
    <source>
        <dbReference type="Proteomes" id="UP000594262"/>
    </source>
</evidence>
<feature type="region of interest" description="Disordered" evidence="14">
    <location>
        <begin position="634"/>
        <end position="787"/>
    </location>
</feature>
<reference evidence="16" key="1">
    <citation type="submission" date="2021-01" db="UniProtKB">
        <authorList>
            <consortium name="EnsemblMetazoa"/>
        </authorList>
    </citation>
    <scope>IDENTIFICATION</scope>
</reference>
<sequence length="787" mass="88213">MGDTLDFTDVYAIVRGALSAGRLKLNKTGIVFKSKKTGRVDSVPIADIESTKWMRVARGFGLKIALKNGQFYKYDGFKEAEYQKLKEFYRKHYDTELEEQELCVKGWNWGTPKFDGSMMSFEVDNKPAFEIPLKDVSQATTGKNEVTIEFHRSDDASVSLMEMRFFVPLDPEGTVDNVKEFHEKITAKADLIQATGDAIVTFEEVACLTPRGRYAIRVYPTFLQLHGKTYDYKIPHTTVLRLFLLPHQDNRFMFFVISMDPPIRQGQTRYPFLILQFERDEEMTCKLNLSEDEIENKYNNKITQDLSGPIFEVVSKVLNTICQRKITVPAQNFKSGANSCSITCSYKASNGLLYPLERGFIFVHKPAVHIRFDEIANVNFARGSTTGRTFDFEVELKNQGAAGTNNVVTFSSLPREEYSQLYEFVNKKQLRIKNKGGKDKGGKGGHLDAMMESDDEEHDAYLQKVKAEGRERYDDSDDDDDSDEDDEDFVPNEQEDVREEFESDVSSSSGSDSDASSDDEKKKKKKEKKKKEKEKKRKSSGGDGASKPKKSRGETSGGGKKAKKDKNAPKRGLSAYMIFSNENRQKILVENPGIGFTDVARKAAEMWKAQTDKTKWEALAKKDKERYEREMKVYKEKVASGEIVPTNAKTSSSKSSSSKSNSKKSSSSSSKNIKDMLKSKSDGKDSDKYKSKEFIDSSDDSSDEDSKKKSSAPAKSTKKDDSDSDDSGSASEAEQKSSPVPEASRSSRSRRAGGGDQELVALDENGSGEEEEEAQHSGEQSSDSDSD</sequence>
<evidence type="ECO:0000256" key="3">
    <source>
        <dbReference type="ARBA" id="ARBA00016104"/>
    </source>
</evidence>
<keyword evidence="11 12" id="KW-0539">Nucleus</keyword>
<dbReference type="InterPro" id="IPR000969">
    <property type="entry name" value="SSRP1/POB3"/>
</dbReference>
<dbReference type="SMART" id="SM01287">
    <property type="entry name" value="Rtt106"/>
    <property type="match status" value="1"/>
</dbReference>
<dbReference type="FunFam" id="2.30.29.220:FF:000001">
    <property type="entry name" value="FACT complex subunit SSRP1"/>
    <property type="match status" value="1"/>
</dbReference>
<dbReference type="GO" id="GO:1902275">
    <property type="term" value="P:regulation of chromatin organization"/>
    <property type="evidence" value="ECO:0007669"/>
    <property type="project" value="TreeGrafter"/>
</dbReference>
<dbReference type="Gene3D" id="1.10.30.10">
    <property type="entry name" value="High mobility group box domain"/>
    <property type="match status" value="1"/>
</dbReference>
<feature type="DNA-binding region" description="HMG box" evidence="12">
    <location>
        <begin position="569"/>
        <end position="635"/>
    </location>
</feature>
<dbReference type="CDD" id="cd13230">
    <property type="entry name" value="PH1_SSRP1-like"/>
    <property type="match status" value="1"/>
</dbReference>
<evidence type="ECO:0000256" key="6">
    <source>
        <dbReference type="ARBA" id="ARBA00022763"/>
    </source>
</evidence>
<dbReference type="RefSeq" id="XP_066918916.1">
    <property type="nucleotide sequence ID" value="XM_067062815.1"/>
</dbReference>
<dbReference type="OrthoDB" id="498543at2759"/>
<dbReference type="Gene3D" id="2.30.29.220">
    <property type="entry name" value="Structure-specific recognition protein (SSRP1)"/>
    <property type="match status" value="1"/>
</dbReference>
<feature type="compositionally biased region" description="Low complexity" evidence="14">
    <location>
        <begin position="651"/>
        <end position="671"/>
    </location>
</feature>
<dbReference type="Proteomes" id="UP000594262">
    <property type="component" value="Unplaced"/>
</dbReference>
<dbReference type="PANTHER" id="PTHR45849:SF1">
    <property type="entry name" value="FACT COMPLEX SUBUNIT SSRP1"/>
    <property type="match status" value="1"/>
</dbReference>
<dbReference type="SUPFAM" id="SSF50729">
    <property type="entry name" value="PH domain-like"/>
    <property type="match status" value="1"/>
</dbReference>
<dbReference type="PRINTS" id="PR00887">
    <property type="entry name" value="SSRCOGNITION"/>
</dbReference>
<dbReference type="Gene3D" id="2.30.29.150">
    <property type="match status" value="1"/>
</dbReference>
<evidence type="ECO:0000256" key="13">
    <source>
        <dbReference type="RuleBase" id="RU364013"/>
    </source>
</evidence>
<dbReference type="Pfam" id="PF08512">
    <property type="entry name" value="Rttp106-like_middle"/>
    <property type="match status" value="1"/>
</dbReference>
<dbReference type="GeneID" id="136806258"/>
<dbReference type="InterPro" id="IPR009071">
    <property type="entry name" value="HMG_box_dom"/>
</dbReference>
<feature type="compositionally biased region" description="Basic and acidic residues" evidence="14">
    <location>
        <begin position="436"/>
        <end position="446"/>
    </location>
</feature>
<feature type="region of interest" description="Disordered" evidence="14">
    <location>
        <begin position="434"/>
        <end position="571"/>
    </location>
</feature>
<dbReference type="GO" id="GO:0003677">
    <property type="term" value="F:DNA binding"/>
    <property type="evidence" value="ECO:0007669"/>
    <property type="project" value="UniProtKB-UniRule"/>
</dbReference>
<feature type="compositionally biased region" description="Basic residues" evidence="14">
    <location>
        <begin position="522"/>
        <end position="539"/>
    </location>
</feature>
<comment type="subcellular location">
    <subcellularLocation>
        <location evidence="1">Nucleus</location>
        <location evidence="1">Nucleolus</location>
    </subcellularLocation>
    <subcellularLocation>
        <location evidence="13">Nucleus</location>
    </subcellularLocation>
    <subcellularLocation>
        <location evidence="13">Chromosome</location>
    </subcellularLocation>
</comment>
<dbReference type="InterPro" id="IPR013719">
    <property type="entry name" value="RTT106/SPT16-like_middle_dom"/>
</dbReference>
<evidence type="ECO:0000256" key="14">
    <source>
        <dbReference type="SAM" id="MobiDB-lite"/>
    </source>
</evidence>
<feature type="compositionally biased region" description="Basic and acidic residues" evidence="14">
    <location>
        <begin position="459"/>
        <end position="473"/>
    </location>
</feature>
<dbReference type="InterPro" id="IPR011993">
    <property type="entry name" value="PH-like_dom_sf"/>
</dbReference>
<evidence type="ECO:0000256" key="4">
    <source>
        <dbReference type="ARBA" id="ARBA00022454"/>
    </source>
</evidence>
<dbReference type="InterPro" id="IPR024954">
    <property type="entry name" value="SSRP1_DD"/>
</dbReference>
<organism evidence="16 17">
    <name type="scientific">Clytia hemisphaerica</name>
    <dbReference type="NCBI Taxonomy" id="252671"/>
    <lineage>
        <taxon>Eukaryota</taxon>
        <taxon>Metazoa</taxon>
        <taxon>Cnidaria</taxon>
        <taxon>Hydrozoa</taxon>
        <taxon>Hydroidolina</taxon>
        <taxon>Leptothecata</taxon>
        <taxon>Obeliida</taxon>
        <taxon>Clytiidae</taxon>
        <taxon>Clytia</taxon>
    </lineage>
</organism>
<feature type="compositionally biased region" description="Basic and acidic residues" evidence="14">
    <location>
        <begin position="672"/>
        <end position="695"/>
    </location>
</feature>
<keyword evidence="8 12" id="KW-0238">DNA-binding</keyword>
<dbReference type="GO" id="GO:0005730">
    <property type="term" value="C:nucleolus"/>
    <property type="evidence" value="ECO:0007669"/>
    <property type="project" value="UniProtKB-SubCell"/>
</dbReference>
<feature type="domain" description="HMG box" evidence="15">
    <location>
        <begin position="569"/>
        <end position="635"/>
    </location>
</feature>
<feature type="compositionally biased region" description="Acidic residues" evidence="14">
    <location>
        <begin position="474"/>
        <end position="503"/>
    </location>
</feature>
<dbReference type="SMART" id="SM00398">
    <property type="entry name" value="HMG"/>
    <property type="match status" value="1"/>
</dbReference>
<accession>A0A7M5XLQ8</accession>
<dbReference type="EnsemblMetazoa" id="CLYHEMT023623.1">
    <property type="protein sequence ID" value="CLYHEMP023623.1"/>
    <property type="gene ID" value="CLYHEMG023623"/>
</dbReference>
<keyword evidence="17" id="KW-1185">Reference proteome</keyword>
<evidence type="ECO:0000259" key="15">
    <source>
        <dbReference type="PROSITE" id="PS50118"/>
    </source>
</evidence>
<evidence type="ECO:0000256" key="2">
    <source>
        <dbReference type="ARBA" id="ARBA00010060"/>
    </source>
</evidence>
<dbReference type="PROSITE" id="PS50118">
    <property type="entry name" value="HMG_BOX_2"/>
    <property type="match status" value="1"/>
</dbReference>
<dbReference type="InterPro" id="IPR036910">
    <property type="entry name" value="HMG_box_dom_sf"/>
</dbReference>
<dbReference type="GO" id="GO:0031491">
    <property type="term" value="F:nucleosome binding"/>
    <property type="evidence" value="ECO:0007669"/>
    <property type="project" value="TreeGrafter"/>
</dbReference>
<proteinExistence type="inferred from homology"/>
<keyword evidence="6 13" id="KW-0227">DNA damage</keyword>
<keyword evidence="5 13" id="KW-0235">DNA replication</keyword>
<dbReference type="InterPro" id="IPR050454">
    <property type="entry name" value="RTT106/SSRP1_HistChap/FACT"/>
</dbReference>
<dbReference type="GO" id="GO:0035101">
    <property type="term" value="C:FACT complex"/>
    <property type="evidence" value="ECO:0007669"/>
    <property type="project" value="TreeGrafter"/>
</dbReference>
<dbReference type="InterPro" id="IPR048993">
    <property type="entry name" value="SSRP1-like_PH1"/>
</dbReference>
<dbReference type="Gene3D" id="2.30.29.30">
    <property type="entry name" value="Pleckstrin-homology domain (PH domain)/Phosphotyrosine-binding domain (PTB)"/>
    <property type="match status" value="2"/>
</dbReference>
<dbReference type="Pfam" id="PF17292">
    <property type="entry name" value="POB3_N"/>
    <property type="match status" value="1"/>
</dbReference>
<evidence type="ECO:0000256" key="12">
    <source>
        <dbReference type="PROSITE-ProRule" id="PRU00267"/>
    </source>
</evidence>
<dbReference type="PANTHER" id="PTHR45849">
    <property type="entry name" value="FACT COMPLEX SUBUNIT SSRP1"/>
    <property type="match status" value="1"/>
</dbReference>
<evidence type="ECO:0000256" key="8">
    <source>
        <dbReference type="ARBA" id="ARBA00023125"/>
    </source>
</evidence>
<dbReference type="InterPro" id="IPR038167">
    <property type="entry name" value="SSRP1_sf"/>
</dbReference>
<evidence type="ECO:0000256" key="10">
    <source>
        <dbReference type="ARBA" id="ARBA00023204"/>
    </source>
</evidence>
<evidence type="ECO:0000313" key="16">
    <source>
        <dbReference type="EnsemblMetazoa" id="CLYHEMP023623.1"/>
    </source>
</evidence>
<name>A0A7M5XLQ8_9CNID</name>